<proteinExistence type="predicted"/>
<protein>
    <recommendedName>
        <fullName evidence="5">BZIP domain-containing protein</fullName>
    </recommendedName>
</protein>
<evidence type="ECO:0000313" key="3">
    <source>
        <dbReference type="EMBL" id="ATZ55656.1"/>
    </source>
</evidence>
<feature type="region of interest" description="Disordered" evidence="2">
    <location>
        <begin position="1"/>
        <end position="21"/>
    </location>
</feature>
<feature type="compositionally biased region" description="Polar residues" evidence="2">
    <location>
        <begin position="122"/>
        <end position="145"/>
    </location>
</feature>
<evidence type="ECO:0000256" key="2">
    <source>
        <dbReference type="SAM" id="MobiDB-lite"/>
    </source>
</evidence>
<gene>
    <name evidence="3" type="ORF">BCIN_12g02290</name>
</gene>
<feature type="region of interest" description="Disordered" evidence="2">
    <location>
        <begin position="122"/>
        <end position="213"/>
    </location>
</feature>
<feature type="compositionally biased region" description="Low complexity" evidence="2">
    <location>
        <begin position="273"/>
        <end position="284"/>
    </location>
</feature>
<accession>A0A384JYH4</accession>
<organism evidence="3 4">
    <name type="scientific">Botryotinia fuckeliana (strain B05.10)</name>
    <name type="common">Noble rot fungus</name>
    <name type="synonym">Botrytis cinerea</name>
    <dbReference type="NCBI Taxonomy" id="332648"/>
    <lineage>
        <taxon>Eukaryota</taxon>
        <taxon>Fungi</taxon>
        <taxon>Dikarya</taxon>
        <taxon>Ascomycota</taxon>
        <taxon>Pezizomycotina</taxon>
        <taxon>Leotiomycetes</taxon>
        <taxon>Helotiales</taxon>
        <taxon>Sclerotiniaceae</taxon>
        <taxon>Botrytis</taxon>
    </lineage>
</organism>
<feature type="coiled-coil region" evidence="1">
    <location>
        <begin position="21"/>
        <end position="69"/>
    </location>
</feature>
<sequence length="362" mass="40043">MSTAAEKANLARIRDNQRRSRARRKEYLQELEARLRQCELQGIEASSEIQLAARRVADENKKLRSLLAQHGVGNEMVETYLQMSSEDLIISAQYGSESPSVQQLEHLLQARKLCCADGSIDPTSTTTMGQAIQSRESSYSGNTVHSIWDPVQPSRSMSVGQTPTSSSKGFSQAQQFMSPRRSSAASRHSSISQNHSTAGTVHNRQPQQQQQQQRFNMTPITLPNSQQQNRPSSLSIQSPQIYEYEPQYISNQSHNTLSPQTPQMHSHLQSHTNSNPNSRSSISSHQMSPPISSTYNTNIPSENSGTNLNSCVFATDMITTMAGGDPAVVRAELGCMPGMDCNVDNQLVFHVMDRYTENGVGL</sequence>
<dbReference type="EMBL" id="CP009816">
    <property type="protein sequence ID" value="ATZ55656.1"/>
    <property type="molecule type" value="Genomic_DNA"/>
</dbReference>
<keyword evidence="4" id="KW-1185">Reference proteome</keyword>
<feature type="compositionally biased region" description="Polar residues" evidence="2">
    <location>
        <begin position="153"/>
        <end position="177"/>
    </location>
</feature>
<feature type="compositionally biased region" description="Polar residues" evidence="2">
    <location>
        <begin position="252"/>
        <end position="272"/>
    </location>
</feature>
<evidence type="ECO:0000313" key="4">
    <source>
        <dbReference type="Proteomes" id="UP000001798"/>
    </source>
</evidence>
<feature type="region of interest" description="Disordered" evidence="2">
    <location>
        <begin position="252"/>
        <end position="304"/>
    </location>
</feature>
<dbReference type="PANTHER" id="PTHR42070">
    <property type="entry name" value="FILAMENT ASSOCIATED PROTEIN, PUTATIVE (AFU_ORTHOLOGUE AFUA_8G06630)-RELATED"/>
    <property type="match status" value="1"/>
</dbReference>
<keyword evidence="1" id="KW-0175">Coiled coil</keyword>
<dbReference type="Proteomes" id="UP000001798">
    <property type="component" value="Chromosome 12"/>
</dbReference>
<reference evidence="3 4" key="1">
    <citation type="journal article" date="2011" name="PLoS Genet.">
        <title>Genomic analysis of the necrotrophic fungal pathogens Sclerotinia sclerotiorum and Botrytis cinerea.</title>
        <authorList>
            <person name="Amselem J."/>
            <person name="Cuomo C.A."/>
            <person name="van Kan J.A."/>
            <person name="Viaud M."/>
            <person name="Benito E.P."/>
            <person name="Couloux A."/>
            <person name="Coutinho P.M."/>
            <person name="de Vries R.P."/>
            <person name="Dyer P.S."/>
            <person name="Fillinger S."/>
            <person name="Fournier E."/>
            <person name="Gout L."/>
            <person name="Hahn M."/>
            <person name="Kohn L."/>
            <person name="Lapalu N."/>
            <person name="Plummer K.M."/>
            <person name="Pradier J.M."/>
            <person name="Quevillon E."/>
            <person name="Sharon A."/>
            <person name="Simon A."/>
            <person name="ten Have A."/>
            <person name="Tudzynski B."/>
            <person name="Tudzynski P."/>
            <person name="Wincker P."/>
            <person name="Andrew M."/>
            <person name="Anthouard V."/>
            <person name="Beever R.E."/>
            <person name="Beffa R."/>
            <person name="Benoit I."/>
            <person name="Bouzid O."/>
            <person name="Brault B."/>
            <person name="Chen Z."/>
            <person name="Choquer M."/>
            <person name="Collemare J."/>
            <person name="Cotton P."/>
            <person name="Danchin E.G."/>
            <person name="Da Silva C."/>
            <person name="Gautier A."/>
            <person name="Giraud C."/>
            <person name="Giraud T."/>
            <person name="Gonzalez C."/>
            <person name="Grossetete S."/>
            <person name="Guldener U."/>
            <person name="Henrissat B."/>
            <person name="Howlett B.J."/>
            <person name="Kodira C."/>
            <person name="Kretschmer M."/>
            <person name="Lappartient A."/>
            <person name="Leroch M."/>
            <person name="Levis C."/>
            <person name="Mauceli E."/>
            <person name="Neuveglise C."/>
            <person name="Oeser B."/>
            <person name="Pearson M."/>
            <person name="Poulain J."/>
            <person name="Poussereau N."/>
            <person name="Quesneville H."/>
            <person name="Rascle C."/>
            <person name="Schumacher J."/>
            <person name="Segurens B."/>
            <person name="Sexton A."/>
            <person name="Silva E."/>
            <person name="Sirven C."/>
            <person name="Soanes D.M."/>
            <person name="Talbot N.J."/>
            <person name="Templeton M."/>
            <person name="Yandava C."/>
            <person name="Yarden O."/>
            <person name="Zeng Q."/>
            <person name="Rollins J.A."/>
            <person name="Lebrun M.H."/>
            <person name="Dickman M."/>
        </authorList>
    </citation>
    <scope>NUCLEOTIDE SEQUENCE [LARGE SCALE GENOMIC DNA]</scope>
    <source>
        <strain evidence="3 4">B05.10</strain>
    </source>
</reference>
<feature type="compositionally biased region" description="Low complexity" evidence="2">
    <location>
        <begin position="178"/>
        <end position="192"/>
    </location>
</feature>
<dbReference type="AlphaFoldDB" id="A0A384JYH4"/>
<reference evidence="3 4" key="2">
    <citation type="journal article" date="2012" name="Eukaryot. Cell">
        <title>Genome update of Botrytis cinerea strains B05.10 and T4.</title>
        <authorList>
            <person name="Staats M."/>
            <person name="van Kan J.A."/>
        </authorList>
    </citation>
    <scope>NUCLEOTIDE SEQUENCE [LARGE SCALE GENOMIC DNA]</scope>
    <source>
        <strain evidence="3 4">B05.10</strain>
    </source>
</reference>
<dbReference type="OrthoDB" id="4505928at2759"/>
<reference evidence="3 4" key="3">
    <citation type="journal article" date="2017" name="Mol. Plant Pathol.">
        <title>A gapless genome sequence of the fungus Botrytis cinerea.</title>
        <authorList>
            <person name="Van Kan J.A."/>
            <person name="Stassen J.H."/>
            <person name="Mosbach A."/>
            <person name="Van Der Lee T.A."/>
            <person name="Faino L."/>
            <person name="Farmer A.D."/>
            <person name="Papasotiriou D.G."/>
            <person name="Zhou S."/>
            <person name="Seidl M.F."/>
            <person name="Cottam E."/>
            <person name="Edel D."/>
            <person name="Hahn M."/>
            <person name="Schwartz D.C."/>
            <person name="Dietrich R.A."/>
            <person name="Widdison S."/>
            <person name="Scalliet G."/>
        </authorList>
    </citation>
    <scope>NUCLEOTIDE SEQUENCE [LARGE SCALE GENOMIC DNA]</scope>
    <source>
        <strain evidence="3 4">B05.10</strain>
    </source>
</reference>
<name>A0A384JYH4_BOTFB</name>
<dbReference type="RefSeq" id="XP_024552110.1">
    <property type="nucleotide sequence ID" value="XM_024696301.1"/>
</dbReference>
<dbReference type="GeneID" id="5438668"/>
<feature type="compositionally biased region" description="Polar residues" evidence="2">
    <location>
        <begin position="193"/>
        <end position="204"/>
    </location>
</feature>
<evidence type="ECO:0008006" key="5">
    <source>
        <dbReference type="Google" id="ProtNLM"/>
    </source>
</evidence>
<dbReference type="PANTHER" id="PTHR42070:SF1">
    <property type="entry name" value="FILAMENT ASSOCIATED PROTEIN, PUTATIVE (AFU_ORTHOLOGUE AFUA_8G06630)-RELATED"/>
    <property type="match status" value="1"/>
</dbReference>
<dbReference type="CDD" id="cd14688">
    <property type="entry name" value="bZIP_YAP"/>
    <property type="match status" value="1"/>
</dbReference>
<dbReference type="VEuPathDB" id="FungiDB:Bcin12g02290"/>
<feature type="compositionally biased region" description="Polar residues" evidence="2">
    <location>
        <begin position="285"/>
        <end position="304"/>
    </location>
</feature>
<evidence type="ECO:0000256" key="1">
    <source>
        <dbReference type="SAM" id="Coils"/>
    </source>
</evidence>